<dbReference type="GeneID" id="87887577"/>
<dbReference type="PANTHER" id="PTHR35040">
    <property type="match status" value="1"/>
</dbReference>
<keyword evidence="1" id="KW-0732">Signal</keyword>
<sequence length="311" mass="32507">MKSLLLSALAAAVTATDLLLPLYQYPANNGGAWSPIEQALSANPSLTAKIIINPQNGPGSSPGQGLDDPQYVAGAKALAAHPNAQLLGYIHTSTDGGITRCNRPYAELVADIRRWSAWVDAGIAIRGIFVDEAPANSNNDCVAYMRNLTTFIRTDTASLHFATPRLLVFNPGGTGALQPYYDLQPDLIVALETCFTVPERAGGDYDQCPTSGGYERYDHDGVGSSIDNVLFPAVGSANAARTAVLVHGFHDYNGPSANLSASSAVLTQLVQAVVQRGIGATFFNTAGYHTFTDGPASIGAVAGVLRAANGN</sequence>
<evidence type="ECO:0000313" key="3">
    <source>
        <dbReference type="Proteomes" id="UP001273166"/>
    </source>
</evidence>
<feature type="signal peptide" evidence="1">
    <location>
        <begin position="1"/>
        <end position="15"/>
    </location>
</feature>
<organism evidence="2 3">
    <name type="scientific">Chaetomium strumarium</name>
    <dbReference type="NCBI Taxonomy" id="1170767"/>
    <lineage>
        <taxon>Eukaryota</taxon>
        <taxon>Fungi</taxon>
        <taxon>Dikarya</taxon>
        <taxon>Ascomycota</taxon>
        <taxon>Pezizomycotina</taxon>
        <taxon>Sordariomycetes</taxon>
        <taxon>Sordariomycetidae</taxon>
        <taxon>Sordariales</taxon>
        <taxon>Chaetomiaceae</taxon>
        <taxon>Chaetomium</taxon>
    </lineage>
</organism>
<dbReference type="Proteomes" id="UP001273166">
    <property type="component" value="Unassembled WGS sequence"/>
</dbReference>
<dbReference type="AlphaFoldDB" id="A0AAJ0GY76"/>
<protein>
    <submittedName>
        <fullName evidence="2">Spherulation-specific family 4-domain-containing protein</fullName>
    </submittedName>
</protein>
<reference evidence="2" key="2">
    <citation type="submission" date="2023-06" db="EMBL/GenBank/DDBJ databases">
        <authorList>
            <consortium name="Lawrence Berkeley National Laboratory"/>
            <person name="Mondo S.J."/>
            <person name="Hensen N."/>
            <person name="Bonometti L."/>
            <person name="Westerberg I."/>
            <person name="Brannstrom I.O."/>
            <person name="Guillou S."/>
            <person name="Cros-Aarteil S."/>
            <person name="Calhoun S."/>
            <person name="Haridas S."/>
            <person name="Kuo A."/>
            <person name="Pangilinan J."/>
            <person name="Riley R."/>
            <person name="Labutti K."/>
            <person name="Andreopoulos B."/>
            <person name="Lipzen A."/>
            <person name="Chen C."/>
            <person name="Yanf M."/>
            <person name="Daum C."/>
            <person name="Ng V."/>
            <person name="Clum A."/>
            <person name="Steindorff A."/>
            <person name="Ohm R."/>
            <person name="Martin F."/>
            <person name="Silar P."/>
            <person name="Natvig D."/>
            <person name="Lalanne C."/>
            <person name="Gautier V."/>
            <person name="Ament-Velasquez S.L."/>
            <person name="Kruys A."/>
            <person name="Hutchinson M.I."/>
            <person name="Powell A.J."/>
            <person name="Barry K."/>
            <person name="Miller A.N."/>
            <person name="Grigoriev I.V."/>
            <person name="Debuchy R."/>
            <person name="Gladieux P."/>
            <person name="Thoren M.H."/>
            <person name="Johannesson H."/>
        </authorList>
    </citation>
    <scope>NUCLEOTIDE SEQUENCE</scope>
    <source>
        <strain evidence="2">CBS 333.67</strain>
    </source>
</reference>
<dbReference type="EMBL" id="JAUDZG010000002">
    <property type="protein sequence ID" value="KAK3308348.1"/>
    <property type="molecule type" value="Genomic_DNA"/>
</dbReference>
<dbReference type="RefSeq" id="XP_062724128.1">
    <property type="nucleotide sequence ID" value="XM_062868748.1"/>
</dbReference>
<feature type="chain" id="PRO_5042483757" evidence="1">
    <location>
        <begin position="16"/>
        <end position="311"/>
    </location>
</feature>
<evidence type="ECO:0000256" key="1">
    <source>
        <dbReference type="SAM" id="SignalP"/>
    </source>
</evidence>
<dbReference type="InterPro" id="IPR021986">
    <property type="entry name" value="Spherulin4"/>
</dbReference>
<evidence type="ECO:0000313" key="2">
    <source>
        <dbReference type="EMBL" id="KAK3308348.1"/>
    </source>
</evidence>
<name>A0AAJ0GY76_9PEZI</name>
<reference evidence="2" key="1">
    <citation type="journal article" date="2023" name="Mol. Phylogenet. Evol.">
        <title>Genome-scale phylogeny and comparative genomics of the fungal order Sordariales.</title>
        <authorList>
            <person name="Hensen N."/>
            <person name="Bonometti L."/>
            <person name="Westerberg I."/>
            <person name="Brannstrom I.O."/>
            <person name="Guillou S."/>
            <person name="Cros-Aarteil S."/>
            <person name="Calhoun S."/>
            <person name="Haridas S."/>
            <person name="Kuo A."/>
            <person name="Mondo S."/>
            <person name="Pangilinan J."/>
            <person name="Riley R."/>
            <person name="LaButti K."/>
            <person name="Andreopoulos B."/>
            <person name="Lipzen A."/>
            <person name="Chen C."/>
            <person name="Yan M."/>
            <person name="Daum C."/>
            <person name="Ng V."/>
            <person name="Clum A."/>
            <person name="Steindorff A."/>
            <person name="Ohm R.A."/>
            <person name="Martin F."/>
            <person name="Silar P."/>
            <person name="Natvig D.O."/>
            <person name="Lalanne C."/>
            <person name="Gautier V."/>
            <person name="Ament-Velasquez S.L."/>
            <person name="Kruys A."/>
            <person name="Hutchinson M.I."/>
            <person name="Powell A.J."/>
            <person name="Barry K."/>
            <person name="Miller A.N."/>
            <person name="Grigoriev I.V."/>
            <person name="Debuchy R."/>
            <person name="Gladieux P."/>
            <person name="Hiltunen Thoren M."/>
            <person name="Johannesson H."/>
        </authorList>
    </citation>
    <scope>NUCLEOTIDE SEQUENCE</scope>
    <source>
        <strain evidence="2">CBS 333.67</strain>
    </source>
</reference>
<comment type="caution">
    <text evidence="2">The sequence shown here is derived from an EMBL/GenBank/DDBJ whole genome shotgun (WGS) entry which is preliminary data.</text>
</comment>
<dbReference type="Pfam" id="PF12138">
    <property type="entry name" value="Spherulin4"/>
    <property type="match status" value="1"/>
</dbReference>
<keyword evidence="3" id="KW-1185">Reference proteome</keyword>
<proteinExistence type="predicted"/>
<accession>A0AAJ0GY76</accession>
<dbReference type="PANTHER" id="PTHR35040:SF9">
    <property type="entry name" value="4-LIKE CELL SURFACE PROTEIN, PUTATIVE (AFU_ORTHOLOGUE AFUA_4G14080)-RELATED"/>
    <property type="match status" value="1"/>
</dbReference>
<gene>
    <name evidence="2" type="ORF">B0T15DRAFT_524217</name>
</gene>